<evidence type="ECO:0000256" key="4">
    <source>
        <dbReference type="SAM" id="SignalP"/>
    </source>
</evidence>
<evidence type="ECO:0000259" key="5">
    <source>
        <dbReference type="SMART" id="SM01328"/>
    </source>
</evidence>
<keyword evidence="7" id="KW-1185">Reference proteome</keyword>
<dbReference type="InterPro" id="IPR027377">
    <property type="entry name" value="ZAR1/RTP1-5-like_Znf-3CxxC"/>
</dbReference>
<evidence type="ECO:0000313" key="7">
    <source>
        <dbReference type="Proteomes" id="UP000504636"/>
    </source>
</evidence>
<name>A0A6A6YPI2_9PEZI</name>
<feature type="chain" id="PRO_5044629245" description="3CxxC-type domain-containing protein" evidence="4">
    <location>
        <begin position="26"/>
        <end position="157"/>
    </location>
</feature>
<accession>A0A6A6YPI2</accession>
<dbReference type="RefSeq" id="XP_033577625.1">
    <property type="nucleotide sequence ID" value="XM_033722841.1"/>
</dbReference>
<evidence type="ECO:0000313" key="8">
    <source>
        <dbReference type="RefSeq" id="XP_033577625.1"/>
    </source>
</evidence>
<feature type="domain" description="3CxxC-type" evidence="5">
    <location>
        <begin position="69"/>
        <end position="148"/>
    </location>
</feature>
<sequence length="157" mass="17766">MIQKLQFGLLCLALLSLSLSATIKAVRGTSFIFPSLHQKVVKAVSNENISTWFHKDDSNEGSHEIYLTHVMGKFKCNNKACTKGGWNSKMRCVDSKQPGTHILDINSYVDRVAYRRKKWAGVAMEQQCYDPEEGSPHERDLCEGCKRGVCRQTNVRD</sequence>
<keyword evidence="2" id="KW-0863">Zinc-finger</keyword>
<dbReference type="AlphaFoldDB" id="A0A6A6YPI2"/>
<gene>
    <name evidence="6 8" type="ORF">BDZ99DRAFT_487563</name>
</gene>
<keyword evidence="3" id="KW-0862">Zinc</keyword>
<reference evidence="8" key="3">
    <citation type="submission" date="2025-04" db="UniProtKB">
        <authorList>
            <consortium name="RefSeq"/>
        </authorList>
    </citation>
    <scope>IDENTIFICATION</scope>
    <source>
        <strain evidence="8">CBS 304.34</strain>
    </source>
</reference>
<keyword evidence="1" id="KW-0479">Metal-binding</keyword>
<protein>
    <recommendedName>
        <fullName evidence="5">3CxxC-type domain-containing protein</fullName>
    </recommendedName>
</protein>
<reference evidence="6 8" key="1">
    <citation type="journal article" date="2020" name="Stud. Mycol.">
        <title>101 Dothideomycetes genomes: a test case for predicting lifestyles and emergence of pathogens.</title>
        <authorList>
            <person name="Haridas S."/>
            <person name="Albert R."/>
            <person name="Binder M."/>
            <person name="Bloem J."/>
            <person name="Labutti K."/>
            <person name="Salamov A."/>
            <person name="Andreopoulos B."/>
            <person name="Baker S."/>
            <person name="Barry K."/>
            <person name="Bills G."/>
            <person name="Bluhm B."/>
            <person name="Cannon C."/>
            <person name="Castanera R."/>
            <person name="Culley D."/>
            <person name="Daum C."/>
            <person name="Ezra D."/>
            <person name="Gonzalez J."/>
            <person name="Henrissat B."/>
            <person name="Kuo A."/>
            <person name="Liang C."/>
            <person name="Lipzen A."/>
            <person name="Lutzoni F."/>
            <person name="Magnuson J."/>
            <person name="Mondo S."/>
            <person name="Nolan M."/>
            <person name="Ohm R."/>
            <person name="Pangilinan J."/>
            <person name="Park H.-J."/>
            <person name="Ramirez L."/>
            <person name="Alfaro M."/>
            <person name="Sun H."/>
            <person name="Tritt A."/>
            <person name="Yoshinaga Y."/>
            <person name="Zwiers L.-H."/>
            <person name="Turgeon B."/>
            <person name="Goodwin S."/>
            <person name="Spatafora J."/>
            <person name="Crous P."/>
            <person name="Grigoriev I."/>
        </authorList>
    </citation>
    <scope>NUCLEOTIDE SEQUENCE</scope>
    <source>
        <strain evidence="6 8">CBS 304.34</strain>
    </source>
</reference>
<evidence type="ECO:0000256" key="1">
    <source>
        <dbReference type="ARBA" id="ARBA00022723"/>
    </source>
</evidence>
<evidence type="ECO:0000256" key="2">
    <source>
        <dbReference type="ARBA" id="ARBA00022771"/>
    </source>
</evidence>
<feature type="signal peptide" evidence="4">
    <location>
        <begin position="1"/>
        <end position="25"/>
    </location>
</feature>
<keyword evidence="4" id="KW-0732">Signal</keyword>
<dbReference type="Proteomes" id="UP000504636">
    <property type="component" value="Unplaced"/>
</dbReference>
<dbReference type="Pfam" id="PF13695">
    <property type="entry name" value="Zn_ribbon_3CxxC"/>
    <property type="match status" value="1"/>
</dbReference>
<dbReference type="OrthoDB" id="8121437at2759"/>
<dbReference type="GeneID" id="54463734"/>
<proteinExistence type="predicted"/>
<dbReference type="SMART" id="SM01328">
    <property type="entry name" value="zf-3CxxC"/>
    <property type="match status" value="1"/>
</dbReference>
<evidence type="ECO:0000313" key="6">
    <source>
        <dbReference type="EMBL" id="KAF2810661.1"/>
    </source>
</evidence>
<evidence type="ECO:0000256" key="3">
    <source>
        <dbReference type="ARBA" id="ARBA00022833"/>
    </source>
</evidence>
<dbReference type="GO" id="GO:0008270">
    <property type="term" value="F:zinc ion binding"/>
    <property type="evidence" value="ECO:0007669"/>
    <property type="project" value="UniProtKB-KW"/>
</dbReference>
<reference evidence="8" key="2">
    <citation type="submission" date="2020-04" db="EMBL/GenBank/DDBJ databases">
        <authorList>
            <consortium name="NCBI Genome Project"/>
        </authorList>
    </citation>
    <scope>NUCLEOTIDE SEQUENCE</scope>
    <source>
        <strain evidence="8">CBS 304.34</strain>
    </source>
</reference>
<dbReference type="EMBL" id="MU003699">
    <property type="protein sequence ID" value="KAF2810661.1"/>
    <property type="molecule type" value="Genomic_DNA"/>
</dbReference>
<organism evidence="6">
    <name type="scientific">Mytilinidion resinicola</name>
    <dbReference type="NCBI Taxonomy" id="574789"/>
    <lineage>
        <taxon>Eukaryota</taxon>
        <taxon>Fungi</taxon>
        <taxon>Dikarya</taxon>
        <taxon>Ascomycota</taxon>
        <taxon>Pezizomycotina</taxon>
        <taxon>Dothideomycetes</taxon>
        <taxon>Pleosporomycetidae</taxon>
        <taxon>Mytilinidiales</taxon>
        <taxon>Mytilinidiaceae</taxon>
        <taxon>Mytilinidion</taxon>
    </lineage>
</organism>